<dbReference type="STRING" id="93759.A0A1R3KYZ1"/>
<dbReference type="OrthoDB" id="1749024at2759"/>
<dbReference type="PANTHER" id="PTHR47186">
    <property type="entry name" value="LEUCINE-RICH REPEAT-CONTAINING PROTEIN 57"/>
    <property type="match status" value="1"/>
</dbReference>
<reference evidence="3" key="1">
    <citation type="submission" date="2013-09" db="EMBL/GenBank/DDBJ databases">
        <title>Corchorus olitorius genome sequencing.</title>
        <authorList>
            <person name="Alam M."/>
            <person name="Haque M.S."/>
            <person name="Islam M.S."/>
            <person name="Emdad E.M."/>
            <person name="Islam M.M."/>
            <person name="Ahmed B."/>
            <person name="Halim A."/>
            <person name="Hossen Q.M.M."/>
            <person name="Hossain M.Z."/>
            <person name="Ahmed R."/>
            <person name="Khan M.M."/>
            <person name="Islam R."/>
            <person name="Rashid M.M."/>
            <person name="Khan S.A."/>
            <person name="Rahman M.S."/>
            <person name="Alam M."/>
            <person name="Yahiya A.S."/>
            <person name="Khan M.S."/>
            <person name="Azam M.S."/>
            <person name="Haque T."/>
            <person name="Lashkar M.Z.H."/>
            <person name="Akhand A.I."/>
            <person name="Morshed G."/>
            <person name="Roy S."/>
            <person name="Uddin K.S."/>
            <person name="Rabeya T."/>
            <person name="Hossain A.S."/>
            <person name="Chowdhury A."/>
            <person name="Snigdha A.R."/>
            <person name="Mortoza M.S."/>
            <person name="Matin S.A."/>
            <person name="Hoque S.M.E."/>
            <person name="Islam M.K."/>
            <person name="Roy D.K."/>
            <person name="Haider R."/>
            <person name="Moosa M.M."/>
            <person name="Elias S.M."/>
            <person name="Hasan A.M."/>
            <person name="Jahan S."/>
            <person name="Shafiuddin M."/>
            <person name="Mahmood N."/>
            <person name="Shommy N.S."/>
        </authorList>
    </citation>
    <scope>NUCLEOTIDE SEQUENCE [LARGE SCALE GENOMIC DNA]</scope>
    <source>
        <strain evidence="3">cv. O-4</strain>
    </source>
</reference>
<dbReference type="SUPFAM" id="SSF52058">
    <property type="entry name" value="L domain-like"/>
    <property type="match status" value="2"/>
</dbReference>
<dbReference type="PANTHER" id="PTHR47186:SF19">
    <property type="entry name" value="LEUCINE-RICH REPEAT-CONTAINING PROTEIN 2"/>
    <property type="match status" value="1"/>
</dbReference>
<dbReference type="InterPro" id="IPR027417">
    <property type="entry name" value="P-loop_NTPase"/>
</dbReference>
<dbReference type="AlphaFoldDB" id="A0A1R3KYZ1"/>
<name>A0A1R3KYZ1_9ROSI</name>
<dbReference type="EMBL" id="AWUE01009544">
    <property type="protein sequence ID" value="OMP12315.1"/>
    <property type="molecule type" value="Genomic_DNA"/>
</dbReference>
<organism evidence="2 3">
    <name type="scientific">Corchorus olitorius</name>
    <dbReference type="NCBI Taxonomy" id="93759"/>
    <lineage>
        <taxon>Eukaryota</taxon>
        <taxon>Viridiplantae</taxon>
        <taxon>Streptophyta</taxon>
        <taxon>Embryophyta</taxon>
        <taxon>Tracheophyta</taxon>
        <taxon>Spermatophyta</taxon>
        <taxon>Magnoliopsida</taxon>
        <taxon>eudicotyledons</taxon>
        <taxon>Gunneridae</taxon>
        <taxon>Pentapetalae</taxon>
        <taxon>rosids</taxon>
        <taxon>malvids</taxon>
        <taxon>Malvales</taxon>
        <taxon>Malvaceae</taxon>
        <taxon>Grewioideae</taxon>
        <taxon>Apeibeae</taxon>
        <taxon>Corchorus</taxon>
    </lineage>
</organism>
<evidence type="ECO:0000259" key="1">
    <source>
        <dbReference type="Pfam" id="PF25019"/>
    </source>
</evidence>
<dbReference type="Proteomes" id="UP000187203">
    <property type="component" value="Unassembled WGS sequence"/>
</dbReference>
<keyword evidence="3" id="KW-1185">Reference proteome</keyword>
<protein>
    <submittedName>
        <fullName evidence="2">Disease resistance protein</fullName>
    </submittedName>
</protein>
<dbReference type="PRINTS" id="PR00364">
    <property type="entry name" value="DISEASERSIST"/>
</dbReference>
<evidence type="ECO:0000313" key="2">
    <source>
        <dbReference type="EMBL" id="OMP12315.1"/>
    </source>
</evidence>
<sequence length="704" mass="79244">METISLHMHHLKGLSDEECWSIIKERALGKRGALVSSDLEDIGREIAKRCGGVPLVASILGGSMGFNLEKSDFSRVRHLNVLNVGEIMPEVSGAITKKLHSLFLKFDGFHNFPGDFKCLRSLSLEGASIEELPASLGRLRHLRYFDISWSNIRALPESITKLYNLQTLRYICCYSLLSPPKGMGDLVSLRHILFNDPMLMPLEIGQLTCVQTLPLFSVGTERGNQIEELGWLSQLRGELKISNLEYVRDKKEAKAARLHEKTKIYKLEFVWCSQGGLNNDEDVLEGLQPHSLLKSLTIAGYAGENFPSWILTKGNDIGDSVLLNSLVDLKLINCRKCKHIPTIGQLSNLKVLTIDGLENVKYIGTEFYLNSSMCDRQEALALFPALRKLTLKEMSNLEEWVEQVKAATSGMVFPCLEELIIWRCPKLQSVPIMKGFSSLQKLDIRWCEQLSFIEDGLSASTCIKELSIWECSSLTSIPSINMLCSLTKLEISGCGELTSLPSGLCLCTNIQVLRISNCPSLISIPEDLGNLHSLRSLGVTFCVKLTTIPDGLCQLTQLKVLRIGGFSEELEVFPGFDSIQHLHSSLEDLRLYGWEKLKALPHQLQYLTALISLNIRDFNQVEAMPQWLGNLSSLEELELRRCKKLMQFPPVEAIRCLSKLQTLRIYDCPELKKTCAESSRREWSKISHIQNIVIDNALVQYREE</sequence>
<dbReference type="GO" id="GO:0043531">
    <property type="term" value="F:ADP binding"/>
    <property type="evidence" value="ECO:0007669"/>
    <property type="project" value="InterPro"/>
</dbReference>
<accession>A0A1R3KYZ1</accession>
<evidence type="ECO:0000313" key="3">
    <source>
        <dbReference type="Proteomes" id="UP000187203"/>
    </source>
</evidence>
<dbReference type="Pfam" id="PF25019">
    <property type="entry name" value="LRR_R13L1-DRL21"/>
    <property type="match status" value="1"/>
</dbReference>
<gene>
    <name evidence="2" type="ORF">COLO4_03309</name>
</gene>
<dbReference type="InterPro" id="IPR042197">
    <property type="entry name" value="Apaf_helical"/>
</dbReference>
<dbReference type="Gene3D" id="3.80.10.10">
    <property type="entry name" value="Ribonuclease Inhibitor"/>
    <property type="match status" value="3"/>
</dbReference>
<dbReference type="InterPro" id="IPR056789">
    <property type="entry name" value="LRR_R13L1-DRL21"/>
</dbReference>
<feature type="domain" description="R13L1/DRL21-like LRR repeat region" evidence="1">
    <location>
        <begin position="226"/>
        <end position="356"/>
    </location>
</feature>
<dbReference type="Gene3D" id="1.10.8.430">
    <property type="entry name" value="Helical domain of apoptotic protease-activating factors"/>
    <property type="match status" value="1"/>
</dbReference>
<dbReference type="InterPro" id="IPR032675">
    <property type="entry name" value="LRR_dom_sf"/>
</dbReference>
<dbReference type="SUPFAM" id="SSF52540">
    <property type="entry name" value="P-loop containing nucleoside triphosphate hydrolases"/>
    <property type="match status" value="1"/>
</dbReference>
<comment type="caution">
    <text evidence="2">The sequence shown here is derived from an EMBL/GenBank/DDBJ whole genome shotgun (WGS) entry which is preliminary data.</text>
</comment>
<proteinExistence type="predicted"/>